<protein>
    <submittedName>
        <fullName evidence="5">F-box protein 44</fullName>
    </submittedName>
</protein>
<gene>
    <name evidence="5" type="primary">FBXO44</name>
</gene>
<evidence type="ECO:0000313" key="5">
    <source>
        <dbReference type="Ensembl" id="ENSGEVP00005012084.1"/>
    </source>
</evidence>
<proteinExistence type="predicted"/>
<feature type="region of interest" description="Disordered" evidence="2">
    <location>
        <begin position="305"/>
        <end position="333"/>
    </location>
</feature>
<dbReference type="SMART" id="SM01198">
    <property type="entry name" value="FBA"/>
    <property type="match status" value="1"/>
</dbReference>
<feature type="domain" description="F-box" evidence="3">
    <location>
        <begin position="1"/>
        <end position="48"/>
    </location>
</feature>
<dbReference type="SUPFAM" id="SSF81383">
    <property type="entry name" value="F-box domain"/>
    <property type="match status" value="1"/>
</dbReference>
<feature type="domain" description="FBA" evidence="4">
    <location>
        <begin position="69"/>
        <end position="250"/>
    </location>
</feature>
<evidence type="ECO:0000256" key="2">
    <source>
        <dbReference type="SAM" id="MobiDB-lite"/>
    </source>
</evidence>
<dbReference type="InterPro" id="IPR007397">
    <property type="entry name" value="F-box-assoc_dom"/>
</dbReference>
<dbReference type="InterPro" id="IPR008979">
    <property type="entry name" value="Galactose-bd-like_sf"/>
</dbReference>
<dbReference type="Gene3D" id="2.60.120.260">
    <property type="entry name" value="Galactose-binding domain-like"/>
    <property type="match status" value="1"/>
</dbReference>
<dbReference type="GeneTree" id="ENSGT00940000159408"/>
<dbReference type="SUPFAM" id="SSF49785">
    <property type="entry name" value="Galactose-binding domain-like"/>
    <property type="match status" value="1"/>
</dbReference>
<evidence type="ECO:0000259" key="4">
    <source>
        <dbReference type="PROSITE" id="PS51114"/>
    </source>
</evidence>
<dbReference type="Ensembl" id="ENSGEVT00005012655.1">
    <property type="protein sequence ID" value="ENSGEVP00005012084.1"/>
    <property type="gene ID" value="ENSGEVG00005008543.1"/>
</dbReference>
<dbReference type="Proteomes" id="UP000694390">
    <property type="component" value="Chromosome 18"/>
</dbReference>
<name>A0A8C4W5D4_9SAUR</name>
<dbReference type="PROSITE" id="PS50181">
    <property type="entry name" value="FBOX"/>
    <property type="match status" value="1"/>
</dbReference>
<sequence length="373" mass="42954">MANIGDLPEDVLVELFSLVPARELICNCQLVCVLWRDVVNLATVWKRKCQREGFNHEKWDKTIQDWKIFYFLCSLKKNLLKNPCAEESFQFWTLKSNKGDKWKVEDLPGQHGRDFPSPHVCKYFVTSYGQCLKFQLIDLKKEGYWDQLMDEIRPDIVVKDWYAARFDCGCRYELCVQLLSADYIVLHKFCPEPVIIEQWSDAEWREISYTFHNYKAGVRHILFEHGGQDTQFWAGCLSMTVFSYPGWNLQSKCSWLTPSRLQALPSEMTCLLWDSILTLCISHQGHQPGQAAECLSHRREYAPGLRSAKKSASSKRPGLGCSTGSQRPRQHLFKGDLQRGQGLRVVPVGFYRTSDRLKSLVGEAELAATTIVP</sequence>
<dbReference type="FunFam" id="2.60.120.260:FF:000012">
    <property type="entry name" value="F-box only protein 2"/>
    <property type="match status" value="1"/>
</dbReference>
<dbReference type="GO" id="GO:0036503">
    <property type="term" value="P:ERAD pathway"/>
    <property type="evidence" value="ECO:0007669"/>
    <property type="project" value="TreeGrafter"/>
</dbReference>
<dbReference type="Gene3D" id="1.20.1280.50">
    <property type="match status" value="1"/>
</dbReference>
<dbReference type="CDD" id="cd22168">
    <property type="entry name" value="F-box_FBXO6-like"/>
    <property type="match status" value="1"/>
</dbReference>
<dbReference type="Pfam" id="PF12937">
    <property type="entry name" value="F-box-like"/>
    <property type="match status" value="1"/>
</dbReference>
<reference evidence="5" key="1">
    <citation type="submission" date="2019-06" db="EMBL/GenBank/DDBJ databases">
        <title>G10K-VGP Goodes thornscrub tortoise genome, primary haplotype.</title>
        <authorList>
            <person name="Murphy B."/>
            <person name="Edwards T."/>
            <person name="Rhie A."/>
            <person name="Koren S."/>
            <person name="Phillippy A."/>
            <person name="Fedrigo O."/>
            <person name="Haase B."/>
            <person name="Mountcastle J."/>
            <person name="Lewin H."/>
            <person name="Damas J."/>
            <person name="Howe K."/>
            <person name="Formenti G."/>
            <person name="Myers G."/>
            <person name="Durbin R."/>
            <person name="Jarvis E.D."/>
        </authorList>
    </citation>
    <scope>NUCLEOTIDE SEQUENCE [LARGE SCALE GENOMIC DNA]</scope>
</reference>
<dbReference type="InterPro" id="IPR001810">
    <property type="entry name" value="F-box_dom"/>
</dbReference>
<dbReference type="FunFam" id="1.20.1280.50:FF:000002">
    <property type="entry name" value="F-box only protein 44"/>
    <property type="match status" value="1"/>
</dbReference>
<evidence type="ECO:0000259" key="3">
    <source>
        <dbReference type="PROSITE" id="PS50181"/>
    </source>
</evidence>
<accession>A0A8C4W5D4</accession>
<dbReference type="InterPro" id="IPR036047">
    <property type="entry name" value="F-box-like_dom_sf"/>
</dbReference>
<keyword evidence="6" id="KW-1185">Reference proteome</keyword>
<dbReference type="InterPro" id="IPR039752">
    <property type="entry name" value="F-box_only"/>
</dbReference>
<dbReference type="OrthoDB" id="1107553at2759"/>
<dbReference type="GO" id="GO:0005737">
    <property type="term" value="C:cytoplasm"/>
    <property type="evidence" value="ECO:0007669"/>
    <property type="project" value="UniProtKB-ARBA"/>
</dbReference>
<dbReference type="PANTHER" id="PTHR12125:SF12">
    <property type="entry name" value="F-BOX ONLY PROTEIN 6"/>
    <property type="match status" value="1"/>
</dbReference>
<evidence type="ECO:0000313" key="6">
    <source>
        <dbReference type="Proteomes" id="UP000694390"/>
    </source>
</evidence>
<dbReference type="AlphaFoldDB" id="A0A8C4W5D4"/>
<dbReference type="PROSITE" id="PS51114">
    <property type="entry name" value="FBA"/>
    <property type="match status" value="1"/>
</dbReference>
<dbReference type="PANTHER" id="PTHR12125">
    <property type="entry name" value="F-BOX ONLY PROTEIN 6-LIKE PROTEIN"/>
    <property type="match status" value="1"/>
</dbReference>
<reference evidence="5" key="3">
    <citation type="submission" date="2025-09" db="UniProtKB">
        <authorList>
            <consortium name="Ensembl"/>
        </authorList>
    </citation>
    <scope>IDENTIFICATION</scope>
</reference>
<dbReference type="GO" id="GO:0019005">
    <property type="term" value="C:SCF ubiquitin ligase complex"/>
    <property type="evidence" value="ECO:0007669"/>
    <property type="project" value="Ensembl"/>
</dbReference>
<dbReference type="GO" id="GO:0006516">
    <property type="term" value="P:glycoprotein catabolic process"/>
    <property type="evidence" value="ECO:0007669"/>
    <property type="project" value="TreeGrafter"/>
</dbReference>
<dbReference type="GO" id="GO:0031146">
    <property type="term" value="P:SCF-dependent proteasomal ubiquitin-dependent protein catabolic process"/>
    <property type="evidence" value="ECO:0007669"/>
    <property type="project" value="TreeGrafter"/>
</dbReference>
<dbReference type="GO" id="GO:0061630">
    <property type="term" value="F:ubiquitin protein ligase activity"/>
    <property type="evidence" value="ECO:0007669"/>
    <property type="project" value="TreeGrafter"/>
</dbReference>
<reference evidence="5" key="2">
    <citation type="submission" date="2025-08" db="UniProtKB">
        <authorList>
            <consortium name="Ensembl"/>
        </authorList>
    </citation>
    <scope>IDENTIFICATION</scope>
</reference>
<evidence type="ECO:0000256" key="1">
    <source>
        <dbReference type="ARBA" id="ARBA00022786"/>
    </source>
</evidence>
<keyword evidence="1" id="KW-0833">Ubl conjugation pathway</keyword>
<organism evidence="5 6">
    <name type="scientific">Gopherus evgoodei</name>
    <name type="common">Goodes thornscrub tortoise</name>
    <dbReference type="NCBI Taxonomy" id="1825980"/>
    <lineage>
        <taxon>Eukaryota</taxon>
        <taxon>Metazoa</taxon>
        <taxon>Chordata</taxon>
        <taxon>Craniata</taxon>
        <taxon>Vertebrata</taxon>
        <taxon>Euteleostomi</taxon>
        <taxon>Archelosauria</taxon>
        <taxon>Testudinata</taxon>
        <taxon>Testudines</taxon>
        <taxon>Cryptodira</taxon>
        <taxon>Durocryptodira</taxon>
        <taxon>Testudinoidea</taxon>
        <taxon>Testudinidae</taxon>
        <taxon>Gopherus</taxon>
    </lineage>
</organism>
<dbReference type="Pfam" id="PF04300">
    <property type="entry name" value="FBA"/>
    <property type="match status" value="1"/>
</dbReference>